<name>A0A6H2GXA0_9BACL</name>
<keyword evidence="7 16" id="KW-0479">Metal-binding</keyword>
<dbReference type="InterPro" id="IPR008250">
    <property type="entry name" value="ATPase_P-typ_transduc_dom_A_sf"/>
</dbReference>
<dbReference type="InterPro" id="IPR044492">
    <property type="entry name" value="P_typ_ATPase_HD_dom"/>
</dbReference>
<dbReference type="PRINTS" id="PR00941">
    <property type="entry name" value="CDATPASE"/>
</dbReference>
<keyword evidence="4" id="KW-0104">Cadmium</keyword>
<keyword evidence="11 16" id="KW-1133">Transmembrane helix</keyword>
<dbReference type="GO" id="GO:0016887">
    <property type="term" value="F:ATP hydrolysis activity"/>
    <property type="evidence" value="ECO:0007669"/>
    <property type="project" value="InterPro"/>
</dbReference>
<evidence type="ECO:0000256" key="10">
    <source>
        <dbReference type="ARBA" id="ARBA00022967"/>
    </source>
</evidence>
<dbReference type="KEGG" id="palr:HGI30_11195"/>
<dbReference type="SUPFAM" id="SSF56784">
    <property type="entry name" value="HAD-like"/>
    <property type="match status" value="1"/>
</dbReference>
<dbReference type="PROSITE" id="PS00154">
    <property type="entry name" value="ATPASE_E1_E2"/>
    <property type="match status" value="1"/>
</dbReference>
<feature type="transmembrane region" description="Helical" evidence="16">
    <location>
        <begin position="731"/>
        <end position="754"/>
    </location>
</feature>
<dbReference type="PANTHER" id="PTHR48085:SF5">
    <property type="entry name" value="CADMIUM_ZINC-TRANSPORTING ATPASE HMA4-RELATED"/>
    <property type="match status" value="1"/>
</dbReference>
<evidence type="ECO:0000313" key="20">
    <source>
        <dbReference type="Proteomes" id="UP000502136"/>
    </source>
</evidence>
<protein>
    <recommendedName>
        <fullName evidence="14">Cd(2+)-exporting ATPase</fullName>
        <ecNumber evidence="14">7.2.2.21</ecNumber>
    </recommendedName>
</protein>
<keyword evidence="10" id="KW-1278">Translocase</keyword>
<keyword evidence="20" id="KW-1185">Reference proteome</keyword>
<evidence type="ECO:0000256" key="17">
    <source>
        <dbReference type="SAM" id="MobiDB-lite"/>
    </source>
</evidence>
<evidence type="ECO:0000256" key="5">
    <source>
        <dbReference type="ARBA" id="ARBA00022553"/>
    </source>
</evidence>
<dbReference type="InterPro" id="IPR023298">
    <property type="entry name" value="ATPase_P-typ_TM_dom_sf"/>
</dbReference>
<accession>A0A6H2GXA0</accession>
<keyword evidence="13 16" id="KW-0472">Membrane</keyword>
<evidence type="ECO:0000256" key="7">
    <source>
        <dbReference type="ARBA" id="ARBA00022723"/>
    </source>
</evidence>
<dbReference type="PANTHER" id="PTHR48085">
    <property type="entry name" value="CADMIUM/ZINC-TRANSPORTING ATPASE HMA2-RELATED"/>
    <property type="match status" value="1"/>
</dbReference>
<dbReference type="GO" id="GO:0046872">
    <property type="term" value="F:metal ion binding"/>
    <property type="evidence" value="ECO:0007669"/>
    <property type="project" value="UniProtKB-KW"/>
</dbReference>
<dbReference type="RefSeq" id="WP_168907637.1">
    <property type="nucleotide sequence ID" value="NZ_CP051428.1"/>
</dbReference>
<evidence type="ECO:0000256" key="1">
    <source>
        <dbReference type="ARBA" id="ARBA00004651"/>
    </source>
</evidence>
<dbReference type="Gene3D" id="2.70.150.10">
    <property type="entry name" value="Calcium-transporting ATPase, cytoplasmic transduction domain A"/>
    <property type="match status" value="1"/>
</dbReference>
<keyword evidence="8 16" id="KW-0547">Nucleotide-binding</keyword>
<dbReference type="InterPro" id="IPR023214">
    <property type="entry name" value="HAD_sf"/>
</dbReference>
<evidence type="ECO:0000256" key="11">
    <source>
        <dbReference type="ARBA" id="ARBA00022989"/>
    </source>
</evidence>
<dbReference type="Gene3D" id="3.40.1110.10">
    <property type="entry name" value="Calcium-transporting ATPase, cytoplasmic domain N"/>
    <property type="match status" value="1"/>
</dbReference>
<dbReference type="GO" id="GO:0005524">
    <property type="term" value="F:ATP binding"/>
    <property type="evidence" value="ECO:0007669"/>
    <property type="project" value="UniProtKB-UniRule"/>
</dbReference>
<dbReference type="FunFam" id="2.70.150.10:FF:000002">
    <property type="entry name" value="Copper-transporting ATPase 1, putative"/>
    <property type="match status" value="1"/>
</dbReference>
<dbReference type="Proteomes" id="UP000502136">
    <property type="component" value="Chromosome"/>
</dbReference>
<keyword evidence="6 16" id="KW-0812">Transmembrane</keyword>
<gene>
    <name evidence="19" type="primary">cadA</name>
    <name evidence="19" type="ORF">HGI30_11195</name>
</gene>
<evidence type="ECO:0000256" key="3">
    <source>
        <dbReference type="ARBA" id="ARBA00022448"/>
    </source>
</evidence>
<evidence type="ECO:0000313" key="19">
    <source>
        <dbReference type="EMBL" id="QJC52061.1"/>
    </source>
</evidence>
<evidence type="ECO:0000256" key="12">
    <source>
        <dbReference type="ARBA" id="ARBA00023065"/>
    </source>
</evidence>
<evidence type="ECO:0000259" key="18">
    <source>
        <dbReference type="Pfam" id="PF00122"/>
    </source>
</evidence>
<feature type="transmembrane region" description="Helical" evidence="16">
    <location>
        <begin position="374"/>
        <end position="394"/>
    </location>
</feature>
<dbReference type="AlphaFoldDB" id="A0A6H2GXA0"/>
<dbReference type="InterPro" id="IPR036412">
    <property type="entry name" value="HAD-like_sf"/>
</dbReference>
<dbReference type="InterPro" id="IPR027256">
    <property type="entry name" value="P-typ_ATPase_IB"/>
</dbReference>
<comment type="subcellular location">
    <subcellularLocation>
        <location evidence="1">Cell membrane</location>
        <topology evidence="1">Multi-pass membrane protein</topology>
    </subcellularLocation>
</comment>
<feature type="transmembrane region" description="Helical" evidence="16">
    <location>
        <begin position="172"/>
        <end position="190"/>
    </location>
</feature>
<feature type="transmembrane region" description="Helical" evidence="16">
    <location>
        <begin position="705"/>
        <end position="725"/>
    </location>
</feature>
<dbReference type="CDD" id="cd00371">
    <property type="entry name" value="HMA"/>
    <property type="match status" value="1"/>
</dbReference>
<feature type="region of interest" description="Disordered" evidence="17">
    <location>
        <begin position="79"/>
        <end position="141"/>
    </location>
</feature>
<dbReference type="NCBIfam" id="TIGR01525">
    <property type="entry name" value="ATPase-IB_hvy"/>
    <property type="match status" value="1"/>
</dbReference>
<dbReference type="SFLD" id="SFLDF00027">
    <property type="entry name" value="p-type_atpase"/>
    <property type="match status" value="1"/>
</dbReference>
<dbReference type="PRINTS" id="PR00119">
    <property type="entry name" value="CATATPASE"/>
</dbReference>
<dbReference type="InterPro" id="IPR006121">
    <property type="entry name" value="HMA_dom"/>
</dbReference>
<dbReference type="GO" id="GO:0008551">
    <property type="term" value="F:P-type cadmium transporter activity"/>
    <property type="evidence" value="ECO:0007669"/>
    <property type="project" value="UniProtKB-EC"/>
</dbReference>
<dbReference type="Pfam" id="PF00702">
    <property type="entry name" value="Hydrolase"/>
    <property type="match status" value="1"/>
</dbReference>
<dbReference type="Gene3D" id="3.40.50.1000">
    <property type="entry name" value="HAD superfamily/HAD-like"/>
    <property type="match status" value="1"/>
</dbReference>
<keyword evidence="16" id="KW-1003">Cell membrane</keyword>
<evidence type="ECO:0000256" key="2">
    <source>
        <dbReference type="ARBA" id="ARBA00006024"/>
    </source>
</evidence>
<feature type="compositionally biased region" description="Low complexity" evidence="17">
    <location>
        <begin position="109"/>
        <end position="120"/>
    </location>
</feature>
<dbReference type="InterPro" id="IPR023299">
    <property type="entry name" value="ATPase_P-typ_cyto_dom_N"/>
</dbReference>
<dbReference type="InterPro" id="IPR051014">
    <property type="entry name" value="Cation_Transport_ATPase_IB"/>
</dbReference>
<comment type="catalytic activity">
    <reaction evidence="15">
        <text>Cd(2+)(in) + ATP + H2O = Cd(2+)(out) + ADP + phosphate + H(+)</text>
        <dbReference type="Rhea" id="RHEA:12132"/>
        <dbReference type="ChEBI" id="CHEBI:15377"/>
        <dbReference type="ChEBI" id="CHEBI:15378"/>
        <dbReference type="ChEBI" id="CHEBI:30616"/>
        <dbReference type="ChEBI" id="CHEBI:43474"/>
        <dbReference type="ChEBI" id="CHEBI:48775"/>
        <dbReference type="ChEBI" id="CHEBI:456216"/>
        <dbReference type="EC" id="7.2.2.21"/>
    </reaction>
</comment>
<evidence type="ECO:0000256" key="13">
    <source>
        <dbReference type="ARBA" id="ARBA00023136"/>
    </source>
</evidence>
<feature type="transmembrane region" description="Helical" evidence="16">
    <location>
        <begin position="406"/>
        <end position="429"/>
    </location>
</feature>
<keyword evidence="3" id="KW-0813">Transport</keyword>
<evidence type="ECO:0000256" key="6">
    <source>
        <dbReference type="ARBA" id="ARBA00022692"/>
    </source>
</evidence>
<dbReference type="SUPFAM" id="SSF81653">
    <property type="entry name" value="Calcium ATPase, transduction domain A"/>
    <property type="match status" value="1"/>
</dbReference>
<dbReference type="InterPro" id="IPR036163">
    <property type="entry name" value="HMA_dom_sf"/>
</dbReference>
<feature type="compositionally biased region" description="Basic and acidic residues" evidence="17">
    <location>
        <begin position="122"/>
        <end position="141"/>
    </location>
</feature>
<dbReference type="EC" id="7.2.2.21" evidence="14"/>
<feature type="transmembrane region" description="Helical" evidence="16">
    <location>
        <begin position="148"/>
        <end position="166"/>
    </location>
</feature>
<dbReference type="SUPFAM" id="SSF81665">
    <property type="entry name" value="Calcium ATPase, transmembrane domain M"/>
    <property type="match status" value="1"/>
</dbReference>
<dbReference type="InterPro" id="IPR018303">
    <property type="entry name" value="ATPase_P-typ_P_site"/>
</dbReference>
<evidence type="ECO:0000256" key="14">
    <source>
        <dbReference type="ARBA" id="ARBA00039103"/>
    </source>
</evidence>
<dbReference type="SFLD" id="SFLDG00002">
    <property type="entry name" value="C1.7:_P-type_atpase_like"/>
    <property type="match status" value="1"/>
</dbReference>
<feature type="domain" description="P-type ATPase A" evidence="18">
    <location>
        <begin position="256"/>
        <end position="355"/>
    </location>
</feature>
<evidence type="ECO:0000256" key="4">
    <source>
        <dbReference type="ARBA" id="ARBA00022539"/>
    </source>
</evidence>
<proteinExistence type="inferred from homology"/>
<organism evidence="19 20">
    <name type="scientific">Paenibacillus albicereus</name>
    <dbReference type="NCBI Taxonomy" id="2726185"/>
    <lineage>
        <taxon>Bacteria</taxon>
        <taxon>Bacillati</taxon>
        <taxon>Bacillota</taxon>
        <taxon>Bacilli</taxon>
        <taxon>Bacillales</taxon>
        <taxon>Paenibacillaceae</taxon>
        <taxon>Paenibacillus</taxon>
    </lineage>
</organism>
<dbReference type="SFLD" id="SFLDS00003">
    <property type="entry name" value="Haloacid_Dehalogenase"/>
    <property type="match status" value="1"/>
</dbReference>
<reference evidence="19 20" key="1">
    <citation type="submission" date="2020-04" db="EMBL/GenBank/DDBJ databases">
        <title>Novel Paenibacillus strain UniB2 isolated from commercial digestive syrup.</title>
        <authorList>
            <person name="Thorat V."/>
            <person name="Kirdat K."/>
            <person name="Tiwarekar B."/>
            <person name="Yadav A."/>
        </authorList>
    </citation>
    <scope>NUCLEOTIDE SEQUENCE [LARGE SCALE GENOMIC DNA]</scope>
    <source>
        <strain evidence="19 20">UniB2</strain>
    </source>
</reference>
<dbReference type="Pfam" id="PF00122">
    <property type="entry name" value="E1-E2_ATPase"/>
    <property type="match status" value="1"/>
</dbReference>
<keyword evidence="5" id="KW-0597">Phosphoprotein</keyword>
<keyword evidence="9 16" id="KW-0067">ATP-binding</keyword>
<evidence type="ECO:0000256" key="16">
    <source>
        <dbReference type="RuleBase" id="RU362081"/>
    </source>
</evidence>
<dbReference type="EMBL" id="CP051428">
    <property type="protein sequence ID" value="QJC52061.1"/>
    <property type="molecule type" value="Genomic_DNA"/>
</dbReference>
<keyword evidence="12" id="KW-0406">Ion transport</keyword>
<dbReference type="NCBIfam" id="TIGR01511">
    <property type="entry name" value="ATPase-IB1_Cu"/>
    <property type="match status" value="1"/>
</dbReference>
<dbReference type="InterPro" id="IPR001757">
    <property type="entry name" value="P_typ_ATPase"/>
</dbReference>
<sequence>MLEYRLKGLSCGNCAADMERQIRKLPYGDSAVLHYSSARLVLDERVPLDKVRKILKTDGAAIAAERAAAAAPTESHAACCAAEHSHGHDPASVPDQAQAEAHAQHARRASASEAKAAQGHAHGHEHDHDHDHAHGHDHDHDHASGRGIYIQLGISLALLLAAVLLGDRIPDAVSIPLYLGAIALSGWRTFWKGLRNLARLRFTIDTLMTVALIGAVAIEEWKEAALVAILFGINELLEGLGMNRARESMDRLLEAAPKEALLLENGKTRRIPVASLAAGQTVLVPAGSQIPSDGEIVSGSSSVNEAAITGEPIPVDKKPGDPVFGGSLNQEGSLTIRIEKSYAESSLAKILQLVQEAQESKTPTELFINRFSRYYTPAIMIVAALVMLVPPLLFGGEWRHWLYEGLAVLIVGCPCALILSSPVAILAGITRLAREGILVKGGAHLEQLGRIRIIAFDKTGTLTKGQPHVAEAASWDDRFLPVAAAMESGSAHPLAKAVLSYIEGRGIAYEPAETTASPGKGLAAELAGVKYALGSPAALEELGILPHEAAGETLRSYREQGLTLVALADESRMLGLFGISDELRPETPGVVRGLRRVGIARTVMLTGDHEAAARRMAAAAGVDEAAAGLLPADKVERVRRLKAEGKVAMVGDGINDAPALAACDLGIAMGKGTDSAIETADVVLMQDHLGKLPEAIRIAKRTNRIIRFNLSVALGLKLLALLLTIPGWLTLWIAILSDMGATIFVSLVSLLLLVPSRRTSDRPAPERAAAS</sequence>
<dbReference type="GO" id="GO:0005886">
    <property type="term" value="C:plasma membrane"/>
    <property type="evidence" value="ECO:0007669"/>
    <property type="project" value="UniProtKB-SubCell"/>
</dbReference>
<dbReference type="NCBIfam" id="TIGR01512">
    <property type="entry name" value="ATPase-IB2_Cd"/>
    <property type="match status" value="1"/>
</dbReference>
<dbReference type="InterPro" id="IPR059000">
    <property type="entry name" value="ATPase_P-type_domA"/>
</dbReference>
<evidence type="ECO:0000256" key="15">
    <source>
        <dbReference type="ARBA" id="ARBA00049338"/>
    </source>
</evidence>
<dbReference type="SUPFAM" id="SSF55008">
    <property type="entry name" value="HMA, heavy metal-associated domain"/>
    <property type="match status" value="1"/>
</dbReference>
<dbReference type="NCBIfam" id="TIGR01494">
    <property type="entry name" value="ATPase_P-type"/>
    <property type="match status" value="1"/>
</dbReference>
<evidence type="ECO:0000256" key="9">
    <source>
        <dbReference type="ARBA" id="ARBA00022840"/>
    </source>
</evidence>
<comment type="similarity">
    <text evidence="2 16">Belongs to the cation transport ATPase (P-type) (TC 3.A.3) family. Type IB subfamily.</text>
</comment>
<evidence type="ECO:0000256" key="8">
    <source>
        <dbReference type="ARBA" id="ARBA00022741"/>
    </source>
</evidence>